<protein>
    <submittedName>
        <fullName evidence="1">Uncharacterized protein</fullName>
    </submittedName>
</protein>
<dbReference type="Proteomes" id="UP001063166">
    <property type="component" value="Unassembled WGS sequence"/>
</dbReference>
<proteinExistence type="predicted"/>
<comment type="caution">
    <text evidence="1">The sequence shown here is derived from an EMBL/GenBank/DDBJ whole genome shotgun (WGS) entry which is preliminary data.</text>
</comment>
<dbReference type="OrthoDB" id="3053328at2759"/>
<evidence type="ECO:0000313" key="2">
    <source>
        <dbReference type="Proteomes" id="UP001063166"/>
    </source>
</evidence>
<gene>
    <name evidence="1" type="ORF">LshimejAT787_3800010</name>
</gene>
<name>A0A9P3UV93_LYOSH</name>
<dbReference type="EMBL" id="BRPK01000038">
    <property type="protein sequence ID" value="GLB45912.1"/>
    <property type="molecule type" value="Genomic_DNA"/>
</dbReference>
<dbReference type="AlphaFoldDB" id="A0A9P3UV93"/>
<organism evidence="1 2">
    <name type="scientific">Lyophyllum shimeji</name>
    <name type="common">Hon-shimeji</name>
    <name type="synonym">Tricholoma shimeji</name>
    <dbReference type="NCBI Taxonomy" id="47721"/>
    <lineage>
        <taxon>Eukaryota</taxon>
        <taxon>Fungi</taxon>
        <taxon>Dikarya</taxon>
        <taxon>Basidiomycota</taxon>
        <taxon>Agaricomycotina</taxon>
        <taxon>Agaricomycetes</taxon>
        <taxon>Agaricomycetidae</taxon>
        <taxon>Agaricales</taxon>
        <taxon>Tricholomatineae</taxon>
        <taxon>Lyophyllaceae</taxon>
        <taxon>Lyophyllum</taxon>
    </lineage>
</organism>
<evidence type="ECO:0000313" key="1">
    <source>
        <dbReference type="EMBL" id="GLB45912.1"/>
    </source>
</evidence>
<reference evidence="1" key="1">
    <citation type="submission" date="2022-07" db="EMBL/GenBank/DDBJ databases">
        <title>The genome of Lyophyllum shimeji provides insight into the initial evolution of ectomycorrhizal fungal genome.</title>
        <authorList>
            <person name="Kobayashi Y."/>
            <person name="Shibata T."/>
            <person name="Hirakawa H."/>
            <person name="Shigenobu S."/>
            <person name="Nishiyama T."/>
            <person name="Yamada A."/>
            <person name="Hasebe M."/>
            <person name="Kawaguchi M."/>
        </authorList>
    </citation>
    <scope>NUCLEOTIDE SEQUENCE</scope>
    <source>
        <strain evidence="1">AT787</strain>
    </source>
</reference>
<feature type="non-terminal residue" evidence="1">
    <location>
        <position position="1"/>
    </location>
</feature>
<accession>A0A9P3UV93</accession>
<sequence>LVAMALQEMPLDANLFQQASRSADLLDETGLEVWDAGPPYPTGPPSDSVAEKQFTRRLVEVMHGRRTRLQTDRQVEYNALTRSALQEALVRAVSDWEIGTAFVAYYEESEEGHREREMAQLWVQWLAREAHAIYCELGGRTSWE</sequence>
<keyword evidence="2" id="KW-1185">Reference proteome</keyword>